<feature type="non-terminal residue" evidence="1">
    <location>
        <position position="56"/>
    </location>
</feature>
<keyword evidence="1" id="KW-0371">Homeobox</keyword>
<keyword evidence="1" id="KW-0238">DNA-binding</keyword>
<accession>A0A392R7M1</accession>
<name>A0A392R7M1_9FABA</name>
<sequence length="56" mass="6725">MELQNDRRHWNVEMMYVKNVMTDEQIETLRKQIAAYGTICEQLVQMHKTLFSPTSH</sequence>
<dbReference type="PANTHER" id="PTHR46777">
    <property type="entry name" value="WUSCHEL-RELATED HOMEOBOX 13"/>
    <property type="match status" value="1"/>
</dbReference>
<comment type="caution">
    <text evidence="1">The sequence shown here is derived from an EMBL/GenBank/DDBJ whole genome shotgun (WGS) entry which is preliminary data.</text>
</comment>
<protein>
    <submittedName>
        <fullName evidence="1">WUSCHEL-related homeobox 13-like</fullName>
    </submittedName>
</protein>
<proteinExistence type="predicted"/>
<dbReference type="GO" id="GO:0003700">
    <property type="term" value="F:DNA-binding transcription factor activity"/>
    <property type="evidence" value="ECO:0007669"/>
    <property type="project" value="InterPro"/>
</dbReference>
<keyword evidence="2" id="KW-1185">Reference proteome</keyword>
<dbReference type="AlphaFoldDB" id="A0A392R7M1"/>
<reference evidence="1 2" key="1">
    <citation type="journal article" date="2018" name="Front. Plant Sci.">
        <title>Red Clover (Trifolium pratense) and Zigzag Clover (T. medium) - A Picture of Genomic Similarities and Differences.</title>
        <authorList>
            <person name="Dluhosova J."/>
            <person name="Istvanek J."/>
            <person name="Nedelnik J."/>
            <person name="Repkova J."/>
        </authorList>
    </citation>
    <scope>NUCLEOTIDE SEQUENCE [LARGE SCALE GENOMIC DNA]</scope>
    <source>
        <strain evidence="2">cv. 10/8</strain>
        <tissue evidence="1">Leaf</tissue>
    </source>
</reference>
<evidence type="ECO:0000313" key="2">
    <source>
        <dbReference type="Proteomes" id="UP000265520"/>
    </source>
</evidence>
<dbReference type="PANTHER" id="PTHR46777:SF5">
    <property type="entry name" value="WUSCHEL-RELATED HOMEOBOX 13"/>
    <property type="match status" value="1"/>
</dbReference>
<dbReference type="GO" id="GO:0003677">
    <property type="term" value="F:DNA binding"/>
    <property type="evidence" value="ECO:0007669"/>
    <property type="project" value="UniProtKB-KW"/>
</dbReference>
<evidence type="ECO:0000313" key="1">
    <source>
        <dbReference type="EMBL" id="MCI31780.1"/>
    </source>
</evidence>
<dbReference type="InterPro" id="IPR044559">
    <property type="entry name" value="WOX13-like"/>
</dbReference>
<organism evidence="1 2">
    <name type="scientific">Trifolium medium</name>
    <dbReference type="NCBI Taxonomy" id="97028"/>
    <lineage>
        <taxon>Eukaryota</taxon>
        <taxon>Viridiplantae</taxon>
        <taxon>Streptophyta</taxon>
        <taxon>Embryophyta</taxon>
        <taxon>Tracheophyta</taxon>
        <taxon>Spermatophyta</taxon>
        <taxon>Magnoliopsida</taxon>
        <taxon>eudicotyledons</taxon>
        <taxon>Gunneridae</taxon>
        <taxon>Pentapetalae</taxon>
        <taxon>rosids</taxon>
        <taxon>fabids</taxon>
        <taxon>Fabales</taxon>
        <taxon>Fabaceae</taxon>
        <taxon>Papilionoideae</taxon>
        <taxon>50 kb inversion clade</taxon>
        <taxon>NPAAA clade</taxon>
        <taxon>Hologalegina</taxon>
        <taxon>IRL clade</taxon>
        <taxon>Trifolieae</taxon>
        <taxon>Trifolium</taxon>
    </lineage>
</organism>
<dbReference type="Proteomes" id="UP000265520">
    <property type="component" value="Unassembled WGS sequence"/>
</dbReference>
<dbReference type="EMBL" id="LXQA010189991">
    <property type="protein sequence ID" value="MCI31780.1"/>
    <property type="molecule type" value="Genomic_DNA"/>
</dbReference>